<accession>A0A6J6PFE8</accession>
<dbReference type="EMBL" id="CAEZXP010000002">
    <property type="protein sequence ID" value="CAB4695393.1"/>
    <property type="molecule type" value="Genomic_DNA"/>
</dbReference>
<reference evidence="1" key="1">
    <citation type="submission" date="2020-05" db="EMBL/GenBank/DDBJ databases">
        <authorList>
            <person name="Chiriac C."/>
            <person name="Salcher M."/>
            <person name="Ghai R."/>
            <person name="Kavagutti S V."/>
        </authorList>
    </citation>
    <scope>NUCLEOTIDE SEQUENCE</scope>
</reference>
<sequence length="435" mass="46332">MPPGRPGARVTGGEQYLFAPRSVSDNGIVVLSPPLHHAVVTAQLTGPVTVASQTALENVLKQLETQGLLDFTASGGGVTFAWGKPYFNKLPSALVARYMPVDKVATANAGATVPALLDAVAFASDPSSVILESNDLAVVVASDSLDHVNTLITTIFNGATSGLFHVTSIRRGFVDATRLGTNGQSLTKQLAVAAGVPGASSIPDQAQLFLGFTSTQRDALAPSNMASLETVPGLTDQFPGGYFARGTTMHLSHLKEDIPTWYAQSYASRVGAAFSARHPVDPHAPITVPVRPEREDAVRDELRRSGYIGHSSSMQPISRVAEDMVDNYGVPWHRGTPIALRADFNTLDNPFAYSANPSADGFSTTPATGLHFVVYMPTSDMFHRMRRAMDGQYADGNLGAAAVKGPFNKVLTTTHRQNFLVPPKAHRSFPLAELL</sequence>
<name>A0A6J6PFE8_9ZZZZ</name>
<dbReference type="Pfam" id="PF24152">
    <property type="entry name" value="DUF7405"/>
    <property type="match status" value="1"/>
</dbReference>
<dbReference type="InterPro" id="IPR055828">
    <property type="entry name" value="DUF7405"/>
</dbReference>
<gene>
    <name evidence="1" type="ORF">UFOPK2399_00988</name>
</gene>
<dbReference type="AlphaFoldDB" id="A0A6J6PFE8"/>
<proteinExistence type="predicted"/>
<evidence type="ECO:0000313" key="1">
    <source>
        <dbReference type="EMBL" id="CAB4695393.1"/>
    </source>
</evidence>
<protein>
    <submittedName>
        <fullName evidence="1">Unannotated protein</fullName>
    </submittedName>
</protein>
<organism evidence="1">
    <name type="scientific">freshwater metagenome</name>
    <dbReference type="NCBI Taxonomy" id="449393"/>
    <lineage>
        <taxon>unclassified sequences</taxon>
        <taxon>metagenomes</taxon>
        <taxon>ecological metagenomes</taxon>
    </lineage>
</organism>